<evidence type="ECO:0000256" key="3">
    <source>
        <dbReference type="ARBA" id="ARBA00022843"/>
    </source>
</evidence>
<dbReference type="Pfam" id="PF12012">
    <property type="entry name" value="DUF3504"/>
    <property type="match status" value="1"/>
</dbReference>
<gene>
    <name evidence="6" type="primary">AUGUSTUS-3.0.2_08735</name>
    <name evidence="6" type="ORF">TcasGA2_TC008735</name>
</gene>
<dbReference type="Proteomes" id="UP000007266">
    <property type="component" value="Linkage group 7"/>
</dbReference>
<dbReference type="AlphaFoldDB" id="D6WS93"/>
<protein>
    <recommendedName>
        <fullName evidence="5">TRASH domain-containing protein</fullName>
    </recommendedName>
</protein>
<accession>D6WS93</accession>
<feature type="domain" description="TRASH" evidence="5">
    <location>
        <begin position="253"/>
        <end position="292"/>
    </location>
</feature>
<keyword evidence="2" id="KW-0597">Phosphoprotein</keyword>
<dbReference type="InterPro" id="IPR057926">
    <property type="entry name" value="QRICH1_dom"/>
</dbReference>
<reference evidence="6 7" key="1">
    <citation type="journal article" date="2008" name="Nature">
        <title>The genome of the model beetle and pest Tribolium castaneum.</title>
        <authorList>
            <consortium name="Tribolium Genome Sequencing Consortium"/>
            <person name="Richards S."/>
            <person name="Gibbs R.A."/>
            <person name="Weinstock G.M."/>
            <person name="Brown S.J."/>
            <person name="Denell R."/>
            <person name="Beeman R.W."/>
            <person name="Gibbs R."/>
            <person name="Beeman R.W."/>
            <person name="Brown S.J."/>
            <person name="Bucher G."/>
            <person name="Friedrich M."/>
            <person name="Grimmelikhuijzen C.J."/>
            <person name="Klingler M."/>
            <person name="Lorenzen M."/>
            <person name="Richards S."/>
            <person name="Roth S."/>
            <person name="Schroder R."/>
            <person name="Tautz D."/>
            <person name="Zdobnov E.M."/>
            <person name="Muzny D."/>
            <person name="Gibbs R.A."/>
            <person name="Weinstock G.M."/>
            <person name="Attaway T."/>
            <person name="Bell S."/>
            <person name="Buhay C.J."/>
            <person name="Chandrabose M.N."/>
            <person name="Chavez D."/>
            <person name="Clerk-Blankenburg K.P."/>
            <person name="Cree A."/>
            <person name="Dao M."/>
            <person name="Davis C."/>
            <person name="Chacko J."/>
            <person name="Dinh H."/>
            <person name="Dugan-Rocha S."/>
            <person name="Fowler G."/>
            <person name="Garner T.T."/>
            <person name="Garnes J."/>
            <person name="Gnirke A."/>
            <person name="Hawes A."/>
            <person name="Hernandez J."/>
            <person name="Hines S."/>
            <person name="Holder M."/>
            <person name="Hume J."/>
            <person name="Jhangiani S.N."/>
            <person name="Joshi V."/>
            <person name="Khan Z.M."/>
            <person name="Jackson L."/>
            <person name="Kovar C."/>
            <person name="Kowis A."/>
            <person name="Lee S."/>
            <person name="Lewis L.R."/>
            <person name="Margolis J."/>
            <person name="Morgan M."/>
            <person name="Nazareth L.V."/>
            <person name="Nguyen N."/>
            <person name="Okwuonu G."/>
            <person name="Parker D."/>
            <person name="Richards S."/>
            <person name="Ruiz S.J."/>
            <person name="Santibanez J."/>
            <person name="Savard J."/>
            <person name="Scherer S.E."/>
            <person name="Schneider B."/>
            <person name="Sodergren E."/>
            <person name="Tautz D."/>
            <person name="Vattahil S."/>
            <person name="Villasana D."/>
            <person name="White C.S."/>
            <person name="Wright R."/>
            <person name="Park Y."/>
            <person name="Beeman R.W."/>
            <person name="Lord J."/>
            <person name="Oppert B."/>
            <person name="Lorenzen M."/>
            <person name="Brown S."/>
            <person name="Wang L."/>
            <person name="Savard J."/>
            <person name="Tautz D."/>
            <person name="Richards S."/>
            <person name="Weinstock G."/>
            <person name="Gibbs R.A."/>
            <person name="Liu Y."/>
            <person name="Worley K."/>
            <person name="Weinstock G."/>
            <person name="Elsik C.G."/>
            <person name="Reese J.T."/>
            <person name="Elhaik E."/>
            <person name="Landan G."/>
            <person name="Graur D."/>
            <person name="Arensburger P."/>
            <person name="Atkinson P."/>
            <person name="Beeman R.W."/>
            <person name="Beidler J."/>
            <person name="Brown S.J."/>
            <person name="Demuth J.P."/>
            <person name="Drury D.W."/>
            <person name="Du Y.Z."/>
            <person name="Fujiwara H."/>
            <person name="Lorenzen M."/>
            <person name="Maselli V."/>
            <person name="Osanai M."/>
            <person name="Park Y."/>
            <person name="Robertson H.M."/>
            <person name="Tu Z."/>
            <person name="Wang J.J."/>
            <person name="Wang S."/>
            <person name="Richards S."/>
            <person name="Song H."/>
            <person name="Zhang L."/>
            <person name="Sodergren E."/>
            <person name="Werner D."/>
            <person name="Stanke M."/>
            <person name="Morgenstern B."/>
            <person name="Solovyev V."/>
            <person name="Kosarev P."/>
            <person name="Brown G."/>
            <person name="Chen H.C."/>
            <person name="Ermolaeva O."/>
            <person name="Hlavina W."/>
            <person name="Kapustin Y."/>
            <person name="Kiryutin B."/>
            <person name="Kitts P."/>
            <person name="Maglott D."/>
            <person name="Pruitt K."/>
            <person name="Sapojnikov V."/>
            <person name="Souvorov A."/>
            <person name="Mackey A.J."/>
            <person name="Waterhouse R.M."/>
            <person name="Wyder S."/>
            <person name="Zdobnov E.M."/>
            <person name="Zdobnov E.M."/>
            <person name="Wyder S."/>
            <person name="Kriventseva E.V."/>
            <person name="Kadowaki T."/>
            <person name="Bork P."/>
            <person name="Aranda M."/>
            <person name="Bao R."/>
            <person name="Beermann A."/>
            <person name="Berns N."/>
            <person name="Bolognesi R."/>
            <person name="Bonneton F."/>
            <person name="Bopp D."/>
            <person name="Brown S.J."/>
            <person name="Bucher G."/>
            <person name="Butts T."/>
            <person name="Chaumot A."/>
            <person name="Denell R.E."/>
            <person name="Ferrier D.E."/>
            <person name="Friedrich M."/>
            <person name="Gordon C.M."/>
            <person name="Jindra M."/>
            <person name="Klingler M."/>
            <person name="Lan Q."/>
            <person name="Lattorff H.M."/>
            <person name="Laudet V."/>
            <person name="von Levetsow C."/>
            <person name="Liu Z."/>
            <person name="Lutz R."/>
            <person name="Lynch J.A."/>
            <person name="da Fonseca R.N."/>
            <person name="Posnien N."/>
            <person name="Reuter R."/>
            <person name="Roth S."/>
            <person name="Savard J."/>
            <person name="Schinko J.B."/>
            <person name="Schmitt C."/>
            <person name="Schoppmeier M."/>
            <person name="Schroder R."/>
            <person name="Shippy T.D."/>
            <person name="Simonnet F."/>
            <person name="Marques-Souza H."/>
            <person name="Tautz D."/>
            <person name="Tomoyasu Y."/>
            <person name="Trauner J."/>
            <person name="Van der Zee M."/>
            <person name="Vervoort M."/>
            <person name="Wittkopp N."/>
            <person name="Wimmer E.A."/>
            <person name="Yang X."/>
            <person name="Jones A.K."/>
            <person name="Sattelle D.B."/>
            <person name="Ebert P.R."/>
            <person name="Nelson D."/>
            <person name="Scott J.G."/>
            <person name="Beeman R.W."/>
            <person name="Muthukrishnan S."/>
            <person name="Kramer K.J."/>
            <person name="Arakane Y."/>
            <person name="Beeman R.W."/>
            <person name="Zhu Q."/>
            <person name="Hogenkamp D."/>
            <person name="Dixit R."/>
            <person name="Oppert B."/>
            <person name="Jiang H."/>
            <person name="Zou Z."/>
            <person name="Marshall J."/>
            <person name="Elpidina E."/>
            <person name="Vinokurov K."/>
            <person name="Oppert C."/>
            <person name="Zou Z."/>
            <person name="Evans J."/>
            <person name="Lu Z."/>
            <person name="Zhao P."/>
            <person name="Sumathipala N."/>
            <person name="Altincicek B."/>
            <person name="Vilcinskas A."/>
            <person name="Williams M."/>
            <person name="Hultmark D."/>
            <person name="Hetru C."/>
            <person name="Jiang H."/>
            <person name="Grimmelikhuijzen C.J."/>
            <person name="Hauser F."/>
            <person name="Cazzamali G."/>
            <person name="Williamson M."/>
            <person name="Park Y."/>
            <person name="Li B."/>
            <person name="Tanaka Y."/>
            <person name="Predel R."/>
            <person name="Neupert S."/>
            <person name="Schachtner J."/>
            <person name="Verleyen P."/>
            <person name="Raible F."/>
            <person name="Bork P."/>
            <person name="Friedrich M."/>
            <person name="Walden K.K."/>
            <person name="Robertson H.M."/>
            <person name="Angeli S."/>
            <person name="Foret S."/>
            <person name="Bucher G."/>
            <person name="Schuetz S."/>
            <person name="Maleszka R."/>
            <person name="Wimmer E.A."/>
            <person name="Beeman R.W."/>
            <person name="Lorenzen M."/>
            <person name="Tomoyasu Y."/>
            <person name="Miller S.C."/>
            <person name="Grossmann D."/>
            <person name="Bucher G."/>
        </authorList>
    </citation>
    <scope>NUCLEOTIDE SEQUENCE [LARGE SCALE GENOMIC DNA]</scope>
    <source>
        <strain evidence="6 7">Georgia GA2</strain>
    </source>
</reference>
<dbReference type="HOGENOM" id="CLU_533564_0_0_1"/>
<evidence type="ECO:0000256" key="2">
    <source>
        <dbReference type="ARBA" id="ARBA00022553"/>
    </source>
</evidence>
<reference evidence="6 7" key="2">
    <citation type="journal article" date="2010" name="Nucleic Acids Res.">
        <title>BeetleBase in 2010: revisions to provide comprehensive genomic information for Tribolium castaneum.</title>
        <authorList>
            <person name="Kim H.S."/>
            <person name="Murphy T."/>
            <person name="Xia J."/>
            <person name="Caragea D."/>
            <person name="Park Y."/>
            <person name="Beeman R.W."/>
            <person name="Lorenzen M.D."/>
            <person name="Butcher S."/>
            <person name="Manak J.R."/>
            <person name="Brown S.J."/>
        </authorList>
    </citation>
    <scope>GENOME REANNOTATION</scope>
    <source>
        <strain evidence="6 7">Georgia GA2</strain>
    </source>
</reference>
<dbReference type="STRING" id="7070.D6WS93"/>
<evidence type="ECO:0000313" key="6">
    <source>
        <dbReference type="EMBL" id="EFA05919.2"/>
    </source>
</evidence>
<feature type="domain" description="TRASH" evidence="5">
    <location>
        <begin position="210"/>
        <end position="246"/>
    </location>
</feature>
<proteinExistence type="predicted"/>
<dbReference type="InterPro" id="IPR011017">
    <property type="entry name" value="TRASH_dom"/>
</dbReference>
<dbReference type="InParanoid" id="D6WS93"/>
<keyword evidence="1" id="KW-1017">Isopeptide bond</keyword>
<dbReference type="OMA" id="NRFRICK"/>
<feature type="domain" description="TRASH" evidence="5">
    <location>
        <begin position="169"/>
        <end position="202"/>
    </location>
</feature>
<dbReference type="PANTHER" id="PTHR45736:SF1">
    <property type="entry name" value="WITHOUT CHILDREN, ISOFORM B"/>
    <property type="match status" value="1"/>
</dbReference>
<feature type="domain" description="TRASH" evidence="5">
    <location>
        <begin position="44"/>
        <end position="79"/>
    </location>
</feature>
<keyword evidence="3" id="KW-0832">Ubl conjugation</keyword>
<sequence>MGTRNIIPKPEELYLYNYTLQCYVPIPSDTFIISKYSSWDLQVCCQCRVKRVVRYEVRRGSVVHYLCFENCLENFKRTNPKYHLNWRQTIPVVNPSATKVGSIKRCCSVCNCIIDQNYNITWHMKEFCNELCLLEFQCQFGAFCFACGTIVTFEALGTYCVSFGEDLRQFCGPNCPRKTDYDAASGDFFCSQQCQDRYVALTKNNRIQKCKICAKLSDSCIKFESSDFEMSYFCDQLCLTYFCRQFGTDARPCGYCGKYLPLKCMKKLTIFVYPGFQLFCSNVCSKLFIDQQKSQVPCDCCSLFKKMFDIIRVYKGNGKFGVYCSLGCLDFGQNLVFGSCDQCHVGTIQKFSFPMADFSIANFCTLQCLVEFKCTTSNQIVLHYLQKTLNLNNNLDELTSVKKRLQELKNRAGRKQSDASIKNHVKEPPSKSKEINRDKIETKTASNSDNLKPEEVRSKPSFECYLSESEFAIKLFNYWLVTEIKSDKMAIEMNSKQLCDALAQFVRETERPDGNKFAADTMYSLCLGIQRYLLNNGSDENIFYDPRFQKFQKCFEKIVTIEIPHCLVGTKIQEDLLWETKQFGDHNPDVLVHTLIYLFTKHLKLSTVDQHMGLSFRQISSQFSNQKKNSRGTVMITYCVQNGCKKQNQTFILQRDVTNPTRCLMRLCQFYLNRCPSRKKLNDQCFYLESQGMGNRVWFNTRSLSYARIEKCLNLMKTIKELSDEEGICLTMDEEIDWKERRRRPQGWFRRQLSIRHRHLNLLYFSQIKDMCSINTVDEVCQERYEQACSRSFAFVGAEKLKKGLQNVI</sequence>
<organism evidence="6 7">
    <name type="scientific">Tribolium castaneum</name>
    <name type="common">Red flour beetle</name>
    <dbReference type="NCBI Taxonomy" id="7070"/>
    <lineage>
        <taxon>Eukaryota</taxon>
        <taxon>Metazoa</taxon>
        <taxon>Ecdysozoa</taxon>
        <taxon>Arthropoda</taxon>
        <taxon>Hexapoda</taxon>
        <taxon>Insecta</taxon>
        <taxon>Pterygota</taxon>
        <taxon>Neoptera</taxon>
        <taxon>Endopterygota</taxon>
        <taxon>Coleoptera</taxon>
        <taxon>Polyphaga</taxon>
        <taxon>Cucujiformia</taxon>
        <taxon>Tenebrionidae</taxon>
        <taxon>Tenebrionidae incertae sedis</taxon>
        <taxon>Tribolium</taxon>
    </lineage>
</organism>
<evidence type="ECO:0000259" key="5">
    <source>
        <dbReference type="SMART" id="SM00746"/>
    </source>
</evidence>
<feature type="domain" description="TRASH" evidence="5">
    <location>
        <begin position="107"/>
        <end position="140"/>
    </location>
</feature>
<dbReference type="Pfam" id="PF25561">
    <property type="entry name" value="QRICH1"/>
    <property type="match status" value="1"/>
</dbReference>
<dbReference type="InterPro" id="IPR021893">
    <property type="entry name" value="ZMYM2-like_C"/>
</dbReference>
<dbReference type="PANTHER" id="PTHR45736">
    <property type="entry name" value="ZINC FINGER MYM-TYPE PROTEIN"/>
    <property type="match status" value="1"/>
</dbReference>
<feature type="region of interest" description="Disordered" evidence="4">
    <location>
        <begin position="410"/>
        <end position="454"/>
    </location>
</feature>
<dbReference type="SMART" id="SM00746">
    <property type="entry name" value="TRASH"/>
    <property type="match status" value="5"/>
</dbReference>
<name>D6WS93_TRICA</name>
<dbReference type="EMBL" id="KQ971354">
    <property type="protein sequence ID" value="EFA05919.2"/>
    <property type="molecule type" value="Genomic_DNA"/>
</dbReference>
<evidence type="ECO:0000256" key="4">
    <source>
        <dbReference type="SAM" id="MobiDB-lite"/>
    </source>
</evidence>
<keyword evidence="7" id="KW-1185">Reference proteome</keyword>
<evidence type="ECO:0000256" key="1">
    <source>
        <dbReference type="ARBA" id="ARBA00022499"/>
    </source>
</evidence>
<evidence type="ECO:0000313" key="7">
    <source>
        <dbReference type="Proteomes" id="UP000007266"/>
    </source>
</evidence>
<feature type="compositionally biased region" description="Basic and acidic residues" evidence="4">
    <location>
        <begin position="424"/>
        <end position="442"/>
    </location>
</feature>
<dbReference type="InterPro" id="IPR051284">
    <property type="entry name" value="ZnF_MYMT-QRICH1"/>
</dbReference>